<dbReference type="Gene3D" id="3.90.220.20">
    <property type="entry name" value="DNA methylase specificity domains"/>
    <property type="match status" value="1"/>
</dbReference>
<gene>
    <name evidence="5" type="ORF">COV55_00010</name>
</gene>
<reference evidence="5 6" key="1">
    <citation type="submission" date="2017-09" db="EMBL/GenBank/DDBJ databases">
        <title>Depth-based differentiation of microbial function through sediment-hosted aquifers and enrichment of novel symbionts in the deep terrestrial subsurface.</title>
        <authorList>
            <person name="Probst A.J."/>
            <person name="Ladd B."/>
            <person name="Jarett J.K."/>
            <person name="Geller-Mcgrath D.E."/>
            <person name="Sieber C.M."/>
            <person name="Emerson J.B."/>
            <person name="Anantharaman K."/>
            <person name="Thomas B.C."/>
            <person name="Malmstrom R."/>
            <person name="Stieglmeier M."/>
            <person name="Klingl A."/>
            <person name="Woyke T."/>
            <person name="Ryan C.M."/>
            <person name="Banfield J.F."/>
        </authorList>
    </citation>
    <scope>NUCLEOTIDE SEQUENCE [LARGE SCALE GENOMIC DNA]</scope>
    <source>
        <strain evidence="5">CG11_big_fil_rev_8_21_14_0_20_36_20</strain>
    </source>
</reference>
<evidence type="ECO:0000256" key="2">
    <source>
        <dbReference type="ARBA" id="ARBA00022747"/>
    </source>
</evidence>
<accession>A0A2H0NER7</accession>
<dbReference type="GO" id="GO:0003677">
    <property type="term" value="F:DNA binding"/>
    <property type="evidence" value="ECO:0007669"/>
    <property type="project" value="UniProtKB-KW"/>
</dbReference>
<dbReference type="AlphaFoldDB" id="A0A2H0NER7"/>
<evidence type="ECO:0000259" key="4">
    <source>
        <dbReference type="Pfam" id="PF01420"/>
    </source>
</evidence>
<comment type="similarity">
    <text evidence="1">Belongs to the type-I restriction system S methylase family.</text>
</comment>
<dbReference type="PANTHER" id="PTHR30408">
    <property type="entry name" value="TYPE-1 RESTRICTION ENZYME ECOKI SPECIFICITY PROTEIN"/>
    <property type="match status" value="1"/>
</dbReference>
<dbReference type="SUPFAM" id="SSF116734">
    <property type="entry name" value="DNA methylase specificity domain"/>
    <property type="match status" value="1"/>
</dbReference>
<dbReference type="EMBL" id="PCWQ01000001">
    <property type="protein sequence ID" value="PIR07382.1"/>
    <property type="molecule type" value="Genomic_DNA"/>
</dbReference>
<evidence type="ECO:0000313" key="5">
    <source>
        <dbReference type="EMBL" id="PIR07382.1"/>
    </source>
</evidence>
<dbReference type="Proteomes" id="UP000230564">
    <property type="component" value="Unassembled WGS sequence"/>
</dbReference>
<evidence type="ECO:0000256" key="1">
    <source>
        <dbReference type="ARBA" id="ARBA00010923"/>
    </source>
</evidence>
<dbReference type="Pfam" id="PF01420">
    <property type="entry name" value="Methylase_S"/>
    <property type="match status" value="1"/>
</dbReference>
<evidence type="ECO:0000256" key="3">
    <source>
        <dbReference type="ARBA" id="ARBA00023125"/>
    </source>
</evidence>
<dbReference type="InterPro" id="IPR044946">
    <property type="entry name" value="Restrct_endonuc_typeI_TRD_sf"/>
</dbReference>
<feature type="domain" description="Type I restriction modification DNA specificity" evidence="4">
    <location>
        <begin position="67"/>
        <end position="249"/>
    </location>
</feature>
<keyword evidence="3" id="KW-0238">DNA-binding</keyword>
<dbReference type="GO" id="GO:0009307">
    <property type="term" value="P:DNA restriction-modification system"/>
    <property type="evidence" value="ECO:0007669"/>
    <property type="project" value="UniProtKB-KW"/>
</dbReference>
<name>A0A2H0NER7_9BACT</name>
<dbReference type="InterPro" id="IPR000055">
    <property type="entry name" value="Restrct_endonuc_typeI_TRD"/>
</dbReference>
<keyword evidence="2" id="KW-0680">Restriction system</keyword>
<protein>
    <recommendedName>
        <fullName evidence="4">Type I restriction modification DNA specificity domain-containing protein</fullName>
    </recommendedName>
</protein>
<comment type="caution">
    <text evidence="5">The sequence shown here is derived from an EMBL/GenBank/DDBJ whole genome shotgun (WGS) entry which is preliminary data.</text>
</comment>
<organism evidence="5 6">
    <name type="scientific">Candidatus Komeilibacteria bacterium CG11_big_fil_rev_8_21_14_0_20_36_20</name>
    <dbReference type="NCBI Taxonomy" id="1974477"/>
    <lineage>
        <taxon>Bacteria</taxon>
        <taxon>Candidatus Komeiliibacteriota</taxon>
    </lineage>
</organism>
<evidence type="ECO:0000313" key="6">
    <source>
        <dbReference type="Proteomes" id="UP000230564"/>
    </source>
</evidence>
<dbReference type="InterPro" id="IPR052021">
    <property type="entry name" value="Type-I_RS_S_subunit"/>
</dbReference>
<sequence length="274" mass="30967">MTRLDEKIKTICQKYIKSIKNSTMKNNLGKLQIFSITNEDAIKKNRMDVEYYQPFFKDVVVKVAGSKFELQKLEDVTILISNGRTPSKDLYDEDNDQVGSVPIIKAGTASGRFVDLERLEYAKADFTTGKQAQKGDIFVLSAAHQASYVGKNVSILDVEPPQNTVFVGELICVRANPEKVLSEYLFAFLSSKVGYLLLNREKRGQTSHIYPEDVKTIPLPIPSLKDQQKIVAILGKAYEEKKQKEAEIKTILAKIDSFVLGELGIKIERERERE</sequence>
<dbReference type="PANTHER" id="PTHR30408:SF12">
    <property type="entry name" value="TYPE I RESTRICTION ENZYME MJAVIII SPECIFICITY SUBUNIT"/>
    <property type="match status" value="1"/>
</dbReference>
<proteinExistence type="inferred from homology"/>